<dbReference type="EMBL" id="JAMZIH010005491">
    <property type="protein sequence ID" value="KAJ1675101.1"/>
    <property type="molecule type" value="Genomic_DNA"/>
</dbReference>
<comment type="caution">
    <text evidence="1">The sequence shown here is derived from an EMBL/GenBank/DDBJ whole genome shotgun (WGS) entry which is preliminary data.</text>
</comment>
<name>A0ACC1HIG8_9FUNG</name>
<organism evidence="1 2">
    <name type="scientific">Spiromyces aspiralis</name>
    <dbReference type="NCBI Taxonomy" id="68401"/>
    <lineage>
        <taxon>Eukaryota</taxon>
        <taxon>Fungi</taxon>
        <taxon>Fungi incertae sedis</taxon>
        <taxon>Zoopagomycota</taxon>
        <taxon>Kickxellomycotina</taxon>
        <taxon>Kickxellomycetes</taxon>
        <taxon>Kickxellales</taxon>
        <taxon>Kickxellaceae</taxon>
        <taxon>Spiromyces</taxon>
    </lineage>
</organism>
<accession>A0ACC1HIG8</accession>
<dbReference type="EC" id="1.1.1.8" evidence="1"/>
<dbReference type="Proteomes" id="UP001145114">
    <property type="component" value="Unassembled WGS sequence"/>
</dbReference>
<evidence type="ECO:0000313" key="1">
    <source>
        <dbReference type="EMBL" id="KAJ1675101.1"/>
    </source>
</evidence>
<keyword evidence="1" id="KW-0560">Oxidoreductase</keyword>
<reference evidence="1" key="1">
    <citation type="submission" date="2022-06" db="EMBL/GenBank/DDBJ databases">
        <title>Phylogenomic reconstructions and comparative analyses of Kickxellomycotina fungi.</title>
        <authorList>
            <person name="Reynolds N.K."/>
            <person name="Stajich J.E."/>
            <person name="Barry K."/>
            <person name="Grigoriev I.V."/>
            <person name="Crous P."/>
            <person name="Smith M.E."/>
        </authorList>
    </citation>
    <scope>NUCLEOTIDE SEQUENCE</scope>
    <source>
        <strain evidence="1">RSA 2271</strain>
    </source>
</reference>
<proteinExistence type="predicted"/>
<sequence>MSSATDKICILGSGNWGTTASRILAENVHKIPTIDKTINMYVYEEMVDGKKLTEIINTRHENVKYLPGHKIPDNVVAIPDIVEAVKGATLLIIVTPHQFVEGMLKKIKDHIDTSRTRAISLIKGITIGKEGTATISMLTKEYLGIDVTVLSGANIANEIAAGQFCESTIGYECKQSAHLWKQLFETPTFRLSCVDDVIGVEMCGALKNVIALAAGFVDGLRMGNNTKAAIIRIGLVEMRKIAPYFSSTIKHETFLESCGVGDLITTCYGGRNRRLGEAFVATGKSMETLEKEMLNGQKLQGYSTAGELYQFIKEKNIVEEFPLFVKVYQICYEGADVNALFSGLNVSLQNSI</sequence>
<gene>
    <name evidence="1" type="primary">GPD1</name>
    <name evidence="1" type="ORF">EV182_001939</name>
</gene>
<keyword evidence="2" id="KW-1185">Reference proteome</keyword>
<evidence type="ECO:0000313" key="2">
    <source>
        <dbReference type="Proteomes" id="UP001145114"/>
    </source>
</evidence>
<protein>
    <submittedName>
        <fullName evidence="1">Glycerol-3-phosphate dehydrogenase</fullName>
        <ecNumber evidence="1">1.1.1.8</ecNumber>
    </submittedName>
</protein>